<dbReference type="InterPro" id="IPR051260">
    <property type="entry name" value="Diverse_substr_monoxygenases"/>
</dbReference>
<dbReference type="PANTHER" id="PTHR30011:SF16">
    <property type="entry name" value="C2H2 FINGER DOMAIN TRANSCRIPTION FACTOR (EUROFUNG)-RELATED"/>
    <property type="match status" value="1"/>
</dbReference>
<dbReference type="AlphaFoldDB" id="A0A850BYL9"/>
<evidence type="ECO:0000313" key="6">
    <source>
        <dbReference type="Proteomes" id="UP000574690"/>
    </source>
</evidence>
<keyword evidence="3" id="KW-0560">Oxidoreductase</keyword>
<keyword evidence="2" id="KW-0288">FMN</keyword>
<name>A0A850BYL9_9ACTN</name>
<evidence type="ECO:0000256" key="3">
    <source>
        <dbReference type="ARBA" id="ARBA00023002"/>
    </source>
</evidence>
<feature type="non-terminal residue" evidence="5">
    <location>
        <position position="72"/>
    </location>
</feature>
<dbReference type="EMBL" id="JABFXE010000017">
    <property type="protein sequence ID" value="NUQ86924.1"/>
    <property type="molecule type" value="Genomic_DNA"/>
</dbReference>
<dbReference type="PANTHER" id="PTHR30011">
    <property type="entry name" value="ALKANESULFONATE MONOOXYGENASE-RELATED"/>
    <property type="match status" value="1"/>
</dbReference>
<evidence type="ECO:0000313" key="5">
    <source>
        <dbReference type="EMBL" id="NUQ86924.1"/>
    </source>
</evidence>
<gene>
    <name evidence="5" type="ORF">HOQ43_00445</name>
</gene>
<accession>A0A850BYL9</accession>
<dbReference type="GO" id="GO:0004497">
    <property type="term" value="F:monooxygenase activity"/>
    <property type="evidence" value="ECO:0007669"/>
    <property type="project" value="UniProtKB-KW"/>
</dbReference>
<keyword evidence="1" id="KW-0285">Flavoprotein</keyword>
<evidence type="ECO:0000256" key="1">
    <source>
        <dbReference type="ARBA" id="ARBA00022630"/>
    </source>
</evidence>
<organism evidence="5 6">
    <name type="scientific">Glycomyces artemisiae</name>
    <dbReference type="NCBI Taxonomy" id="1076443"/>
    <lineage>
        <taxon>Bacteria</taxon>
        <taxon>Bacillati</taxon>
        <taxon>Actinomycetota</taxon>
        <taxon>Actinomycetes</taxon>
        <taxon>Glycomycetales</taxon>
        <taxon>Glycomycetaceae</taxon>
        <taxon>Glycomyces</taxon>
    </lineage>
</organism>
<comment type="caution">
    <text evidence="5">The sequence shown here is derived from an EMBL/GenBank/DDBJ whole genome shotgun (WGS) entry which is preliminary data.</text>
</comment>
<evidence type="ECO:0000256" key="4">
    <source>
        <dbReference type="ARBA" id="ARBA00023033"/>
    </source>
</evidence>
<proteinExistence type="predicted"/>
<dbReference type="SUPFAM" id="SSF51679">
    <property type="entry name" value="Bacterial luciferase-like"/>
    <property type="match status" value="1"/>
</dbReference>
<dbReference type="GO" id="GO:0016705">
    <property type="term" value="F:oxidoreductase activity, acting on paired donors, with incorporation or reduction of molecular oxygen"/>
    <property type="evidence" value="ECO:0007669"/>
    <property type="project" value="InterPro"/>
</dbReference>
<dbReference type="Gene3D" id="3.20.20.30">
    <property type="entry name" value="Luciferase-like domain"/>
    <property type="match status" value="1"/>
</dbReference>
<protein>
    <submittedName>
        <fullName evidence="5">LLM class flavin-dependent oxidoreductase</fullName>
    </submittedName>
</protein>
<evidence type="ECO:0000256" key="2">
    <source>
        <dbReference type="ARBA" id="ARBA00022643"/>
    </source>
</evidence>
<dbReference type="Proteomes" id="UP000574690">
    <property type="component" value="Unassembled WGS sequence"/>
</dbReference>
<reference evidence="5 6" key="1">
    <citation type="submission" date="2020-05" db="EMBL/GenBank/DDBJ databases">
        <title>DNA-SIP metagenomic assembled genomes.</title>
        <authorList>
            <person name="Yu J."/>
        </authorList>
    </citation>
    <scope>NUCLEOTIDE SEQUENCE [LARGE SCALE GENOMIC DNA]</scope>
    <source>
        <strain evidence="5">Bin5.27</strain>
    </source>
</reference>
<sequence>MSKPLHLNAFLMSTGHHEASWRLPESDPYSTTSIAHYAKLAQTAERGKLDSIFFADSPSLWGTIGRRPSGSL</sequence>
<keyword evidence="4" id="KW-0503">Monooxygenase</keyword>
<dbReference type="InterPro" id="IPR036661">
    <property type="entry name" value="Luciferase-like_sf"/>
</dbReference>